<accession>B7Q2I0</accession>
<evidence type="ECO:0000313" key="2">
    <source>
        <dbReference type="EnsemblMetazoa" id="ISCW008962-PA"/>
    </source>
</evidence>
<dbReference type="HOGENOM" id="CLU_2402104_0_0_1"/>
<sequence length="93" mass="9928">MIAGLKELTSAVDARDVGSLAVADFLLDILSHAQVVQVNFVGDRDSFVWKGHDPLQVKGTPIRCEGGFRPDMVVQLSPPAGVTALALQSKWGL</sequence>
<dbReference type="STRING" id="6945.B7Q2I0"/>
<evidence type="ECO:0000313" key="1">
    <source>
        <dbReference type="EMBL" id="EEC13052.1"/>
    </source>
</evidence>
<dbReference type="EMBL" id="ABJB010590198">
    <property type="status" value="NOT_ANNOTATED_CDS"/>
    <property type="molecule type" value="Genomic_DNA"/>
</dbReference>
<name>B7Q2I0_IXOSC</name>
<dbReference type="EnsemblMetazoa" id="ISCW008962-RA">
    <property type="protein sequence ID" value="ISCW008962-PA"/>
    <property type="gene ID" value="ISCW008962"/>
</dbReference>
<keyword evidence="4" id="KW-1267">Proteomics identification</keyword>
<dbReference type="VEuPathDB" id="VectorBase:ISCI008962"/>
<protein>
    <submittedName>
        <fullName evidence="1 2">Uncharacterized protein</fullName>
    </submittedName>
</protein>
<dbReference type="EMBL" id="DS844363">
    <property type="protein sequence ID" value="EEC13052.1"/>
    <property type="molecule type" value="Genomic_DNA"/>
</dbReference>
<reference evidence="1 3" key="1">
    <citation type="submission" date="2008-03" db="EMBL/GenBank/DDBJ databases">
        <title>Annotation of Ixodes scapularis.</title>
        <authorList>
            <consortium name="Ixodes scapularis Genome Project Consortium"/>
            <person name="Caler E."/>
            <person name="Hannick L.I."/>
            <person name="Bidwell S."/>
            <person name="Joardar V."/>
            <person name="Thiagarajan M."/>
            <person name="Amedeo P."/>
            <person name="Galinsky K.J."/>
            <person name="Schobel S."/>
            <person name="Inman J."/>
            <person name="Hostetler J."/>
            <person name="Miller J."/>
            <person name="Hammond M."/>
            <person name="Megy K."/>
            <person name="Lawson D."/>
            <person name="Kodira C."/>
            <person name="Sutton G."/>
            <person name="Meyer J."/>
            <person name="Hill C.A."/>
            <person name="Birren B."/>
            <person name="Nene V."/>
            <person name="Collins F."/>
            <person name="Alarcon-Chaidez F."/>
            <person name="Wikel S."/>
            <person name="Strausberg R."/>
        </authorList>
    </citation>
    <scope>NUCLEOTIDE SEQUENCE [LARGE SCALE GENOMIC DNA]</scope>
    <source>
        <strain evidence="3">Wikel</strain>
        <strain evidence="1">Wikel colony</strain>
    </source>
</reference>
<keyword evidence="3" id="KW-1185">Reference proteome</keyword>
<dbReference type="InterPro" id="IPR000664">
    <property type="entry name" value="Lethal2_giant"/>
</dbReference>
<dbReference type="InParanoid" id="B7Q2I0"/>
<dbReference type="PRINTS" id="PR00962">
    <property type="entry name" value="LETHAL2GIANT"/>
</dbReference>
<dbReference type="VEuPathDB" id="VectorBase:ISCP_012513"/>
<evidence type="ECO:0007829" key="4">
    <source>
        <dbReference type="PeptideAtlas" id="B7Q2I0"/>
    </source>
</evidence>
<proteinExistence type="evidence at protein level"/>
<gene>
    <name evidence="1" type="ORF">IscW_ISCW008962</name>
</gene>
<evidence type="ECO:0000313" key="3">
    <source>
        <dbReference type="Proteomes" id="UP000001555"/>
    </source>
</evidence>
<dbReference type="PaxDb" id="6945-B7Q2I0"/>
<organism>
    <name type="scientific">Ixodes scapularis</name>
    <name type="common">Black-legged tick</name>
    <name type="synonym">Deer tick</name>
    <dbReference type="NCBI Taxonomy" id="6945"/>
    <lineage>
        <taxon>Eukaryota</taxon>
        <taxon>Metazoa</taxon>
        <taxon>Ecdysozoa</taxon>
        <taxon>Arthropoda</taxon>
        <taxon>Chelicerata</taxon>
        <taxon>Arachnida</taxon>
        <taxon>Acari</taxon>
        <taxon>Parasitiformes</taxon>
        <taxon>Ixodida</taxon>
        <taxon>Ixodoidea</taxon>
        <taxon>Ixodidae</taxon>
        <taxon>Ixodinae</taxon>
        <taxon>Ixodes</taxon>
    </lineage>
</organism>
<dbReference type="OrthoDB" id="19944at2759"/>
<dbReference type="VEuPathDB" id="VectorBase:ISCW008962"/>
<dbReference type="Proteomes" id="UP000001555">
    <property type="component" value="Unassembled WGS sequence"/>
</dbReference>
<dbReference type="AlphaFoldDB" id="B7Q2I0"/>
<reference evidence="2" key="2">
    <citation type="submission" date="2020-05" db="UniProtKB">
        <authorList>
            <consortium name="EnsemblMetazoa"/>
        </authorList>
    </citation>
    <scope>IDENTIFICATION</scope>
    <source>
        <strain evidence="2">wikel</strain>
    </source>
</reference>